<keyword evidence="2" id="KW-1185">Reference proteome</keyword>
<evidence type="ECO:0000313" key="2">
    <source>
        <dbReference type="Proteomes" id="UP000836841"/>
    </source>
</evidence>
<proteinExistence type="predicted"/>
<name>A0AAU9SRP0_THLAR</name>
<protein>
    <submittedName>
        <fullName evidence="1">Uncharacterized protein</fullName>
    </submittedName>
</protein>
<accession>A0AAU9SRP0</accession>
<dbReference type="EMBL" id="OU466862">
    <property type="protein sequence ID" value="CAH2069646.1"/>
    <property type="molecule type" value="Genomic_DNA"/>
</dbReference>
<sequence length="65" mass="7428">MQNNILHGNQIRMIAAGLYAKEDIVMVRFVGAMVNHQVVASVLLNIIVFQDIKVVMVQDFFHLHH</sequence>
<dbReference type="AlphaFoldDB" id="A0AAU9SRP0"/>
<reference evidence="1 2" key="1">
    <citation type="submission" date="2022-03" db="EMBL/GenBank/DDBJ databases">
        <authorList>
            <person name="Nunn A."/>
            <person name="Chopra R."/>
            <person name="Nunn A."/>
            <person name="Contreras Garrido A."/>
        </authorList>
    </citation>
    <scope>NUCLEOTIDE SEQUENCE [LARGE SCALE GENOMIC DNA]</scope>
</reference>
<evidence type="ECO:0000313" key="1">
    <source>
        <dbReference type="EMBL" id="CAH2069646.1"/>
    </source>
</evidence>
<dbReference type="Proteomes" id="UP000836841">
    <property type="component" value="Chromosome 6"/>
</dbReference>
<organism evidence="1 2">
    <name type="scientific">Thlaspi arvense</name>
    <name type="common">Field penny-cress</name>
    <dbReference type="NCBI Taxonomy" id="13288"/>
    <lineage>
        <taxon>Eukaryota</taxon>
        <taxon>Viridiplantae</taxon>
        <taxon>Streptophyta</taxon>
        <taxon>Embryophyta</taxon>
        <taxon>Tracheophyta</taxon>
        <taxon>Spermatophyta</taxon>
        <taxon>Magnoliopsida</taxon>
        <taxon>eudicotyledons</taxon>
        <taxon>Gunneridae</taxon>
        <taxon>Pentapetalae</taxon>
        <taxon>rosids</taxon>
        <taxon>malvids</taxon>
        <taxon>Brassicales</taxon>
        <taxon>Brassicaceae</taxon>
        <taxon>Thlaspideae</taxon>
        <taxon>Thlaspi</taxon>
    </lineage>
</organism>
<gene>
    <name evidence="1" type="ORF">TAV2_LOCUS21228</name>
</gene>